<dbReference type="SMART" id="SM00176">
    <property type="entry name" value="RAN"/>
    <property type="match status" value="1"/>
</dbReference>
<dbReference type="GO" id="GO:0015031">
    <property type="term" value="P:protein transport"/>
    <property type="evidence" value="ECO:0007669"/>
    <property type="project" value="UniProtKB-KW"/>
</dbReference>
<dbReference type="InterPro" id="IPR027417">
    <property type="entry name" value="P-loop_NTPase"/>
</dbReference>
<dbReference type="PROSITE" id="PS51419">
    <property type="entry name" value="RAB"/>
    <property type="match status" value="1"/>
</dbReference>
<evidence type="ECO:0000256" key="8">
    <source>
        <dbReference type="ARBA" id="ARBA00023289"/>
    </source>
</evidence>
<keyword evidence="6" id="KW-0342">GTP-binding</keyword>
<dbReference type="InterPro" id="IPR050227">
    <property type="entry name" value="Rab"/>
</dbReference>
<reference evidence="9 10" key="1">
    <citation type="submission" date="2014-05" db="EMBL/GenBank/DDBJ databases">
        <authorList>
            <person name="Sibley D."/>
            <person name="Venepally P."/>
            <person name="Karamycheva S."/>
            <person name="Hadjithomas M."/>
            <person name="Khan A."/>
            <person name="Brunk B."/>
            <person name="Roos D."/>
            <person name="Caler E."/>
            <person name="Lorenzi H."/>
        </authorList>
    </citation>
    <scope>NUCLEOTIDE SEQUENCE [LARGE SCALE GENOMIC DNA]</scope>
    <source>
        <strain evidence="9 10">RUB</strain>
    </source>
</reference>
<dbReference type="EMBL" id="AFYV02000115">
    <property type="protein sequence ID" value="KFG66085.1"/>
    <property type="molecule type" value="Genomic_DNA"/>
</dbReference>
<evidence type="ECO:0000256" key="3">
    <source>
        <dbReference type="ARBA" id="ARBA00022481"/>
    </source>
</evidence>
<accession>A0A086MB17</accession>
<dbReference type="SMART" id="SM00175">
    <property type="entry name" value="RAB"/>
    <property type="match status" value="1"/>
</dbReference>
<dbReference type="Pfam" id="PF00071">
    <property type="entry name" value="Ras"/>
    <property type="match status" value="1"/>
</dbReference>
<dbReference type="GO" id="GO:0005525">
    <property type="term" value="F:GTP binding"/>
    <property type="evidence" value="ECO:0007669"/>
    <property type="project" value="UniProtKB-KW"/>
</dbReference>
<comment type="similarity">
    <text evidence="1">Belongs to the small GTPase superfamily. Rab family.</text>
</comment>
<evidence type="ECO:0000256" key="4">
    <source>
        <dbReference type="ARBA" id="ARBA00022741"/>
    </source>
</evidence>
<keyword evidence="3" id="KW-0488">Methylation</keyword>
<keyword evidence="5" id="KW-0653">Protein transport</keyword>
<comment type="caution">
    <text evidence="9">The sequence shown here is derived from an EMBL/GenBank/DDBJ whole genome shotgun (WGS) entry which is preliminary data.</text>
</comment>
<dbReference type="PRINTS" id="PR00449">
    <property type="entry name" value="RASTRNSFRMNG"/>
</dbReference>
<evidence type="ECO:0000256" key="5">
    <source>
        <dbReference type="ARBA" id="ARBA00022927"/>
    </source>
</evidence>
<dbReference type="PANTHER" id="PTHR47977">
    <property type="entry name" value="RAS-RELATED PROTEIN RAB"/>
    <property type="match status" value="1"/>
</dbReference>
<proteinExistence type="inferred from homology"/>
<dbReference type="SMART" id="SM00173">
    <property type="entry name" value="RAS"/>
    <property type="match status" value="1"/>
</dbReference>
<dbReference type="SMART" id="SM00177">
    <property type="entry name" value="ARF"/>
    <property type="match status" value="1"/>
</dbReference>
<keyword evidence="8" id="KW-0636">Prenylation</keyword>
<dbReference type="Gene3D" id="3.40.50.300">
    <property type="entry name" value="P-loop containing nucleotide triphosphate hydrolases"/>
    <property type="match status" value="1"/>
</dbReference>
<evidence type="ECO:0000313" key="9">
    <source>
        <dbReference type="EMBL" id="KFG66085.1"/>
    </source>
</evidence>
<protein>
    <submittedName>
        <fullName evidence="9">Rab18/RabC-family small GTPase</fullName>
    </submittedName>
</protein>
<evidence type="ECO:0000256" key="6">
    <source>
        <dbReference type="ARBA" id="ARBA00023134"/>
    </source>
</evidence>
<dbReference type="InterPro" id="IPR005225">
    <property type="entry name" value="Small_GTP-bd"/>
</dbReference>
<evidence type="ECO:0000256" key="1">
    <source>
        <dbReference type="ARBA" id="ARBA00006270"/>
    </source>
</evidence>
<evidence type="ECO:0000256" key="2">
    <source>
        <dbReference type="ARBA" id="ARBA00022448"/>
    </source>
</evidence>
<keyword evidence="7" id="KW-0449">Lipoprotein</keyword>
<dbReference type="InterPro" id="IPR001806">
    <property type="entry name" value="Small_GTPase"/>
</dbReference>
<dbReference type="VEuPathDB" id="ToxoDB:TGRUB_313190"/>
<dbReference type="NCBIfam" id="TIGR00231">
    <property type="entry name" value="small_GTP"/>
    <property type="match status" value="1"/>
</dbReference>
<gene>
    <name evidence="9" type="ORF">TGRUB_313190</name>
</gene>
<dbReference type="PROSITE" id="PS51417">
    <property type="entry name" value="ARF"/>
    <property type="match status" value="1"/>
</dbReference>
<dbReference type="GO" id="GO:0003924">
    <property type="term" value="F:GTPase activity"/>
    <property type="evidence" value="ECO:0007669"/>
    <property type="project" value="InterPro"/>
</dbReference>
<dbReference type="SUPFAM" id="SSF52540">
    <property type="entry name" value="P-loop containing nucleoside triphosphate hydrolases"/>
    <property type="match status" value="1"/>
</dbReference>
<evidence type="ECO:0000313" key="10">
    <source>
        <dbReference type="Proteomes" id="UP000028834"/>
    </source>
</evidence>
<evidence type="ECO:0000256" key="7">
    <source>
        <dbReference type="ARBA" id="ARBA00023288"/>
    </source>
</evidence>
<dbReference type="AlphaFoldDB" id="A0A086MB17"/>
<sequence>MHGRAGEPASYDHLLKLLLIGDSGVGKSSILLRFAEDVFNEKQLSTIGVDFKVKAMTVGDMRLKLAIWDTAGQERFRTLTSSYYRGAQGIIMVYDVSNRQSFLNLQSWLDEIYRYSTNADAVLMLVANKVDKRTVQVERREGEAFAFQKGMLFVETSAKTRQGVDHAFEELVQKILDTPSLLVNTSPIGAAPRQLSHAREGDALNAAAGCSC</sequence>
<dbReference type="FunFam" id="3.40.50.300:FF:001312">
    <property type="entry name" value="Ras-related protein Rab-18"/>
    <property type="match status" value="1"/>
</dbReference>
<organism evidence="9 10">
    <name type="scientific">Toxoplasma gondii RUB</name>
    <dbReference type="NCBI Taxonomy" id="935652"/>
    <lineage>
        <taxon>Eukaryota</taxon>
        <taxon>Sar</taxon>
        <taxon>Alveolata</taxon>
        <taxon>Apicomplexa</taxon>
        <taxon>Conoidasida</taxon>
        <taxon>Coccidia</taxon>
        <taxon>Eucoccidiorida</taxon>
        <taxon>Eimeriorina</taxon>
        <taxon>Sarcocystidae</taxon>
        <taxon>Toxoplasma</taxon>
    </lineage>
</organism>
<keyword evidence="4" id="KW-0547">Nucleotide-binding</keyword>
<dbReference type="CDD" id="cd01863">
    <property type="entry name" value="Rab18"/>
    <property type="match status" value="1"/>
</dbReference>
<dbReference type="Proteomes" id="UP000028834">
    <property type="component" value="Unassembled WGS sequence"/>
</dbReference>
<dbReference type="SMART" id="SM00174">
    <property type="entry name" value="RHO"/>
    <property type="match status" value="1"/>
</dbReference>
<name>A0A086MB17_TOXGO</name>
<keyword evidence="2" id="KW-0813">Transport</keyword>
<dbReference type="PROSITE" id="PS51421">
    <property type="entry name" value="RAS"/>
    <property type="match status" value="1"/>
</dbReference>
<dbReference type="OrthoDB" id="9989112at2759"/>